<keyword evidence="6" id="KW-0325">Glycoprotein</keyword>
<dbReference type="Pfam" id="PF07732">
    <property type="entry name" value="Cu-oxidase_3"/>
    <property type="match status" value="1"/>
</dbReference>
<dbReference type="Proteomes" id="UP000284842">
    <property type="component" value="Unassembled WGS sequence"/>
</dbReference>
<evidence type="ECO:0000256" key="4">
    <source>
        <dbReference type="ARBA" id="ARBA00023008"/>
    </source>
</evidence>
<evidence type="ECO:0000313" key="12">
    <source>
        <dbReference type="Proteomes" id="UP000284842"/>
    </source>
</evidence>
<organism evidence="11 12">
    <name type="scientific">Panaeolus cyanescens</name>
    <dbReference type="NCBI Taxonomy" id="181874"/>
    <lineage>
        <taxon>Eukaryota</taxon>
        <taxon>Fungi</taxon>
        <taxon>Dikarya</taxon>
        <taxon>Basidiomycota</taxon>
        <taxon>Agaricomycotina</taxon>
        <taxon>Agaricomycetes</taxon>
        <taxon>Agaricomycetidae</taxon>
        <taxon>Agaricales</taxon>
        <taxon>Agaricineae</taxon>
        <taxon>Galeropsidaceae</taxon>
        <taxon>Panaeolus</taxon>
    </lineage>
</organism>
<evidence type="ECO:0000259" key="9">
    <source>
        <dbReference type="Pfam" id="PF07731"/>
    </source>
</evidence>
<evidence type="ECO:0000259" key="8">
    <source>
        <dbReference type="Pfam" id="PF00394"/>
    </source>
</evidence>
<dbReference type="InterPro" id="IPR045087">
    <property type="entry name" value="Cu-oxidase_fam"/>
</dbReference>
<dbReference type="PANTHER" id="PTHR11709:SF511">
    <property type="entry name" value="LACCASE"/>
    <property type="match status" value="1"/>
</dbReference>
<dbReference type="InterPro" id="IPR008972">
    <property type="entry name" value="Cupredoxin"/>
</dbReference>
<dbReference type="InterPro" id="IPR002355">
    <property type="entry name" value="Cu_oxidase_Cu_BS"/>
</dbReference>
<evidence type="ECO:0000256" key="5">
    <source>
        <dbReference type="ARBA" id="ARBA00023157"/>
    </source>
</evidence>
<dbReference type="Pfam" id="PF00394">
    <property type="entry name" value="Cu-oxidase"/>
    <property type="match status" value="1"/>
</dbReference>
<keyword evidence="5" id="KW-1015">Disulfide bond</keyword>
<dbReference type="EMBL" id="NHTK01000839">
    <property type="protein sequence ID" value="PPR05198.1"/>
    <property type="molecule type" value="Genomic_DNA"/>
</dbReference>
<feature type="domain" description="Plastocyanin-like" evidence="9">
    <location>
        <begin position="364"/>
        <end position="483"/>
    </location>
</feature>
<keyword evidence="4" id="KW-0186">Copper</keyword>
<dbReference type="InterPro" id="IPR011706">
    <property type="entry name" value="Cu-oxidase_C"/>
</dbReference>
<keyword evidence="7" id="KW-0732">Signal</keyword>
<feature type="signal peptide" evidence="7">
    <location>
        <begin position="1"/>
        <end position="22"/>
    </location>
</feature>
<reference evidence="11 12" key="1">
    <citation type="journal article" date="2018" name="Evol. Lett.">
        <title>Horizontal gene cluster transfer increased hallucinogenic mushroom diversity.</title>
        <authorList>
            <person name="Reynolds H.T."/>
            <person name="Vijayakumar V."/>
            <person name="Gluck-Thaler E."/>
            <person name="Korotkin H.B."/>
            <person name="Matheny P.B."/>
            <person name="Slot J.C."/>
        </authorList>
    </citation>
    <scope>NUCLEOTIDE SEQUENCE [LARGE SCALE GENOMIC DNA]</scope>
    <source>
        <strain evidence="11 12">2629</strain>
    </source>
</reference>
<evidence type="ECO:0008006" key="13">
    <source>
        <dbReference type="Google" id="ProtNLM"/>
    </source>
</evidence>
<dbReference type="AlphaFoldDB" id="A0A409YQC1"/>
<dbReference type="InterPro" id="IPR001117">
    <property type="entry name" value="Cu-oxidase_2nd"/>
</dbReference>
<dbReference type="Gene3D" id="2.60.40.420">
    <property type="entry name" value="Cupredoxins - blue copper proteins"/>
    <property type="match status" value="3"/>
</dbReference>
<dbReference type="STRING" id="181874.A0A409YQC1"/>
<feature type="domain" description="Plastocyanin-like" evidence="8">
    <location>
        <begin position="159"/>
        <end position="301"/>
    </location>
</feature>
<evidence type="ECO:0000313" key="11">
    <source>
        <dbReference type="EMBL" id="PPR05198.1"/>
    </source>
</evidence>
<dbReference type="PANTHER" id="PTHR11709">
    <property type="entry name" value="MULTI-COPPER OXIDASE"/>
    <property type="match status" value="1"/>
</dbReference>
<gene>
    <name evidence="11" type="ORF">CVT24_010298</name>
</gene>
<keyword evidence="2" id="KW-0479">Metal-binding</keyword>
<proteinExistence type="inferred from homology"/>
<name>A0A409YQC1_9AGAR</name>
<evidence type="ECO:0000259" key="10">
    <source>
        <dbReference type="Pfam" id="PF07732"/>
    </source>
</evidence>
<dbReference type="GO" id="GO:0016491">
    <property type="term" value="F:oxidoreductase activity"/>
    <property type="evidence" value="ECO:0007669"/>
    <property type="project" value="UniProtKB-KW"/>
</dbReference>
<evidence type="ECO:0000256" key="1">
    <source>
        <dbReference type="ARBA" id="ARBA00010609"/>
    </source>
</evidence>
<evidence type="ECO:0000256" key="3">
    <source>
        <dbReference type="ARBA" id="ARBA00023002"/>
    </source>
</evidence>
<dbReference type="SUPFAM" id="SSF49503">
    <property type="entry name" value="Cupredoxins"/>
    <property type="match status" value="3"/>
</dbReference>
<accession>A0A409YQC1</accession>
<dbReference type="InParanoid" id="A0A409YQC1"/>
<evidence type="ECO:0000256" key="7">
    <source>
        <dbReference type="SAM" id="SignalP"/>
    </source>
</evidence>
<dbReference type="FunFam" id="2.60.40.420:FF:000045">
    <property type="entry name" value="Laccase 2"/>
    <property type="match status" value="1"/>
</dbReference>
<feature type="domain" description="Plastocyanin-like" evidence="10">
    <location>
        <begin position="53"/>
        <end position="145"/>
    </location>
</feature>
<dbReference type="GO" id="GO:0005507">
    <property type="term" value="F:copper ion binding"/>
    <property type="evidence" value="ECO:0007669"/>
    <property type="project" value="InterPro"/>
</dbReference>
<dbReference type="PROSITE" id="PS00080">
    <property type="entry name" value="MULTICOPPER_OXIDASE2"/>
    <property type="match status" value="1"/>
</dbReference>
<keyword evidence="12" id="KW-1185">Reference proteome</keyword>
<protein>
    <recommendedName>
        <fullName evidence="13">Laccase</fullName>
    </recommendedName>
</protein>
<feature type="chain" id="PRO_5019346451" description="Laccase" evidence="7">
    <location>
        <begin position="23"/>
        <end position="520"/>
    </location>
</feature>
<comment type="similarity">
    <text evidence="1">Belongs to the multicopper oxidase family.</text>
</comment>
<dbReference type="CDD" id="cd13903">
    <property type="entry name" value="CuRO_3_Tv-LCC_like"/>
    <property type="match status" value="1"/>
</dbReference>
<comment type="caution">
    <text evidence="11">The sequence shown here is derived from an EMBL/GenBank/DDBJ whole genome shotgun (WGS) entry which is preliminary data.</text>
</comment>
<dbReference type="Pfam" id="PF07731">
    <property type="entry name" value="Cu-oxidase_2"/>
    <property type="match status" value="1"/>
</dbReference>
<dbReference type="OrthoDB" id="2121828at2759"/>
<dbReference type="InterPro" id="IPR011707">
    <property type="entry name" value="Cu-oxidase-like_N"/>
</dbReference>
<evidence type="ECO:0000256" key="2">
    <source>
        <dbReference type="ARBA" id="ARBA00022723"/>
    </source>
</evidence>
<sequence>MRAKFALLIAFVLSLGSFSLSAIGPVANLYIGNADISPDSFRRSAVLAGTSASNLTTIGPLIRGNVGDRFRLNVINRLRDTRMLRTTSIHWHGLFQTGTAWADGVVGATQCPIVPGDSFEYRFKSGRQAATQYCDGLRGPLVIYDPDDPHQDLYDIDNESTVITVGDWYHTFAPGANAGGPTPASTLINGIGRYPNGPAIPLAVINVVRNKRYRFRLVNIACTPSYTFSIDSHKMTIIEVEGENVQPYTVTSMEIYAGQRYSFVVNADQPVGNYRIRANPSYGPRDYQGGINSAILRYAGAPNREPTTVDDGGANSMVESNLHSLVDQAAVGIPIPGAADVNINLQIGFKDDHFNVNGVVFHHPELPVLLQLLDGAPAQDLVPKGSIYTLPRNKVIEVSIPGLDLGAPHPMHLHGHAFDVIRVAGSSEYNFVDPPKRDVVNIGKLGDNVTIRFKTNNAGPWILHCHVDWHLEFGLAVIFAEDTRAISNMEPPCAYTPIFYTPFTDDRLYLSRLGGPLPSI</sequence>
<evidence type="ECO:0000256" key="6">
    <source>
        <dbReference type="ARBA" id="ARBA00023180"/>
    </source>
</evidence>
<keyword evidence="3" id="KW-0560">Oxidoreductase</keyword>